<feature type="transmembrane region" description="Helical" evidence="1">
    <location>
        <begin position="65"/>
        <end position="83"/>
    </location>
</feature>
<keyword evidence="1" id="KW-0472">Membrane</keyword>
<keyword evidence="1" id="KW-0812">Transmembrane</keyword>
<protein>
    <recommendedName>
        <fullName evidence="4">Integral membrane protein</fullName>
    </recommendedName>
</protein>
<feature type="transmembrane region" description="Helical" evidence="1">
    <location>
        <begin position="23"/>
        <end position="45"/>
    </location>
</feature>
<reference evidence="2 3" key="1">
    <citation type="journal article" date="2019" name="Int. J. Syst. Evol. Microbiol.">
        <title>The Global Catalogue of Microorganisms (GCM) 10K type strain sequencing project: providing services to taxonomists for standard genome sequencing and annotation.</title>
        <authorList>
            <consortium name="The Broad Institute Genomics Platform"/>
            <consortium name="The Broad Institute Genome Sequencing Center for Infectious Disease"/>
            <person name="Wu L."/>
            <person name="Ma J."/>
        </authorList>
    </citation>
    <scope>NUCLEOTIDE SEQUENCE [LARGE SCALE GENOMIC DNA]</scope>
    <source>
        <strain evidence="2 3">JCM 10425</strain>
    </source>
</reference>
<sequence>MTTLTVTGPSLPRVIAAEWTKLLGLRSSTIVVVVTAAVSGLVTYLSANASSGDPGFDPLDSLTTGLPVAVIGPLVLGVLVGTGEFSTGMFRSTFAAVPRRLPVLVAQVVVTTALALLAAVLAVAAAVVGILPPASSRGITPDLLSEGTPQSLLGAGGFLVGAALFGLAAGALLRRTLPALLATIVVTLVLPVVLLLASELASDPLAASASNTVPTRTAVVNTIITFTPTGAGSLLTEPSSSGVDGAPNIGALGAALVLAAWVFVPLGAAALRLRRRDLV</sequence>
<comment type="caution">
    <text evidence="2">The sequence shown here is derived from an EMBL/GenBank/DDBJ whole genome shotgun (WGS) entry which is preliminary data.</text>
</comment>
<proteinExistence type="predicted"/>
<name>A0ABN0UZX1_9ACTN</name>
<accession>A0ABN0UZX1</accession>
<evidence type="ECO:0000313" key="3">
    <source>
        <dbReference type="Proteomes" id="UP001500967"/>
    </source>
</evidence>
<evidence type="ECO:0000313" key="2">
    <source>
        <dbReference type="EMBL" id="GAA0268309.1"/>
    </source>
</evidence>
<evidence type="ECO:0000256" key="1">
    <source>
        <dbReference type="SAM" id="Phobius"/>
    </source>
</evidence>
<feature type="transmembrane region" description="Helical" evidence="1">
    <location>
        <begin position="249"/>
        <end position="271"/>
    </location>
</feature>
<feature type="transmembrane region" description="Helical" evidence="1">
    <location>
        <begin position="104"/>
        <end position="131"/>
    </location>
</feature>
<organism evidence="2 3">
    <name type="scientific">Cryptosporangium japonicum</name>
    <dbReference type="NCBI Taxonomy" id="80872"/>
    <lineage>
        <taxon>Bacteria</taxon>
        <taxon>Bacillati</taxon>
        <taxon>Actinomycetota</taxon>
        <taxon>Actinomycetes</taxon>
        <taxon>Cryptosporangiales</taxon>
        <taxon>Cryptosporangiaceae</taxon>
        <taxon>Cryptosporangium</taxon>
    </lineage>
</organism>
<dbReference type="RefSeq" id="WP_344652670.1">
    <property type="nucleotide sequence ID" value="NZ_BAAAGX010000028.1"/>
</dbReference>
<keyword evidence="3" id="KW-1185">Reference proteome</keyword>
<keyword evidence="1" id="KW-1133">Transmembrane helix</keyword>
<dbReference type="Proteomes" id="UP001500967">
    <property type="component" value="Unassembled WGS sequence"/>
</dbReference>
<evidence type="ECO:0008006" key="4">
    <source>
        <dbReference type="Google" id="ProtNLM"/>
    </source>
</evidence>
<feature type="transmembrane region" description="Helical" evidence="1">
    <location>
        <begin position="151"/>
        <end position="173"/>
    </location>
</feature>
<dbReference type="EMBL" id="BAAAGX010000028">
    <property type="protein sequence ID" value="GAA0268309.1"/>
    <property type="molecule type" value="Genomic_DNA"/>
</dbReference>
<gene>
    <name evidence="2" type="ORF">GCM10009539_64130</name>
</gene>
<feature type="transmembrane region" description="Helical" evidence="1">
    <location>
        <begin position="180"/>
        <end position="198"/>
    </location>
</feature>